<dbReference type="InterPro" id="IPR032466">
    <property type="entry name" value="Metal_Hydrolase"/>
</dbReference>
<dbReference type="InterPro" id="IPR032465">
    <property type="entry name" value="ACMSD"/>
</dbReference>
<evidence type="ECO:0000256" key="1">
    <source>
        <dbReference type="ARBA" id="ARBA00023239"/>
    </source>
</evidence>
<dbReference type="Gene3D" id="3.20.20.140">
    <property type="entry name" value="Metal-dependent hydrolases"/>
    <property type="match status" value="1"/>
</dbReference>
<feature type="domain" description="Amidohydrolase-related" evidence="2">
    <location>
        <begin position="3"/>
        <end position="301"/>
    </location>
</feature>
<dbReference type="SUPFAM" id="SSF51556">
    <property type="entry name" value="Metallo-dependent hydrolases"/>
    <property type="match status" value="1"/>
</dbReference>
<organism evidence="3 4">
    <name type="scientific">Brevibacillus centrosporus</name>
    <dbReference type="NCBI Taxonomy" id="54910"/>
    <lineage>
        <taxon>Bacteria</taxon>
        <taxon>Bacillati</taxon>
        <taxon>Bacillota</taxon>
        <taxon>Bacilli</taxon>
        <taxon>Bacillales</taxon>
        <taxon>Paenibacillaceae</taxon>
        <taxon>Brevibacillus</taxon>
    </lineage>
</organism>
<dbReference type="GO" id="GO:0019748">
    <property type="term" value="P:secondary metabolic process"/>
    <property type="evidence" value="ECO:0007669"/>
    <property type="project" value="TreeGrafter"/>
</dbReference>
<name>A0A1I3XD18_9BACL</name>
<dbReference type="RefSeq" id="WP_092270227.1">
    <property type="nucleotide sequence ID" value="NZ_BJOE01000012.1"/>
</dbReference>
<proteinExistence type="predicted"/>
<dbReference type="GO" id="GO:0016831">
    <property type="term" value="F:carboxy-lyase activity"/>
    <property type="evidence" value="ECO:0007669"/>
    <property type="project" value="InterPro"/>
</dbReference>
<dbReference type="STRING" id="1884381.SAMN05518846_109177"/>
<sequence length="312" mass="35571">MYDVHTHFVPPEVIEWLRENQYTIQAKWVKKDPTKADFLSVNGKWEFELKESFVNPELYLAEQERAGIHHSLVSPIPQLFLYELASSVTHELATIYNDSLAEWTREHGNRLSALACLPMNDPEMAARELERAMDLGLLGAIIATSWEGNLLGDEKFTPFWEVAHAKNAIVFVHPLLSEDPRLNRRMMPNLIGVPWETTVCATDLLLSGIMDRYPDAKVLLAHGGGFFPYQVGRLQTGYEKWKAVSGNLQDVPREAVKRFWYDSILWNPGALAYLIEMVGEDRVVPGTDFPFDLCEWPPAIDGTEAFQRLINK</sequence>
<dbReference type="GO" id="GO:0016787">
    <property type="term" value="F:hydrolase activity"/>
    <property type="evidence" value="ECO:0007669"/>
    <property type="project" value="InterPro"/>
</dbReference>
<dbReference type="GO" id="GO:0005829">
    <property type="term" value="C:cytosol"/>
    <property type="evidence" value="ECO:0007669"/>
    <property type="project" value="TreeGrafter"/>
</dbReference>
<dbReference type="InterPro" id="IPR006680">
    <property type="entry name" value="Amidohydro-rel"/>
</dbReference>
<evidence type="ECO:0000313" key="3">
    <source>
        <dbReference type="EMBL" id="SFK17407.1"/>
    </source>
</evidence>
<dbReference type="PANTHER" id="PTHR21240">
    <property type="entry name" value="2-AMINO-3-CARBOXYLMUCONATE-6-SEMIALDEHYDE DECARBOXYLASE"/>
    <property type="match status" value="1"/>
</dbReference>
<accession>A0A1I3XD18</accession>
<gene>
    <name evidence="3" type="ORF">SAMN05518846_109177</name>
</gene>
<evidence type="ECO:0000313" key="4">
    <source>
        <dbReference type="Proteomes" id="UP000198915"/>
    </source>
</evidence>
<dbReference type="AlphaFoldDB" id="A0A1I3XD18"/>
<keyword evidence="1" id="KW-0456">Lyase</keyword>
<dbReference type="Pfam" id="PF04909">
    <property type="entry name" value="Amidohydro_2"/>
    <property type="match status" value="1"/>
</dbReference>
<dbReference type="PANTHER" id="PTHR21240:SF28">
    <property type="entry name" value="ISO-OROTATE DECARBOXYLASE (EUROFUNG)"/>
    <property type="match status" value="1"/>
</dbReference>
<dbReference type="EMBL" id="FORT01000009">
    <property type="protein sequence ID" value="SFK17407.1"/>
    <property type="molecule type" value="Genomic_DNA"/>
</dbReference>
<protein>
    <recommendedName>
        <fullName evidence="2">Amidohydrolase-related domain-containing protein</fullName>
    </recommendedName>
</protein>
<reference evidence="4" key="1">
    <citation type="submission" date="2016-10" db="EMBL/GenBank/DDBJ databases">
        <authorList>
            <person name="Varghese N."/>
            <person name="Submissions S."/>
        </authorList>
    </citation>
    <scope>NUCLEOTIDE SEQUENCE [LARGE SCALE GENOMIC DNA]</scope>
    <source>
        <strain evidence="4">OK042</strain>
    </source>
</reference>
<evidence type="ECO:0000259" key="2">
    <source>
        <dbReference type="Pfam" id="PF04909"/>
    </source>
</evidence>
<dbReference type="Proteomes" id="UP000198915">
    <property type="component" value="Unassembled WGS sequence"/>
</dbReference>
<keyword evidence="4" id="KW-1185">Reference proteome</keyword>